<dbReference type="AlphaFoldDB" id="A0A0E9SMT9"/>
<sequence length="22" mass="2424">MKILTVNCAQCSVGKPGWFNLN</sequence>
<accession>A0A0E9SMT9</accession>
<reference evidence="1" key="2">
    <citation type="journal article" date="2015" name="Fish Shellfish Immunol.">
        <title>Early steps in the European eel (Anguilla anguilla)-Vibrio vulnificus interaction in the gills: Role of the RtxA13 toxin.</title>
        <authorList>
            <person name="Callol A."/>
            <person name="Pajuelo D."/>
            <person name="Ebbesson L."/>
            <person name="Teles M."/>
            <person name="MacKenzie S."/>
            <person name="Amaro C."/>
        </authorList>
    </citation>
    <scope>NUCLEOTIDE SEQUENCE</scope>
</reference>
<dbReference type="EMBL" id="GBXM01065936">
    <property type="protein sequence ID" value="JAH42641.1"/>
    <property type="molecule type" value="Transcribed_RNA"/>
</dbReference>
<protein>
    <submittedName>
        <fullName evidence="1">Uncharacterized protein</fullName>
    </submittedName>
</protein>
<reference evidence="1" key="1">
    <citation type="submission" date="2014-11" db="EMBL/GenBank/DDBJ databases">
        <authorList>
            <person name="Amaro Gonzalez C."/>
        </authorList>
    </citation>
    <scope>NUCLEOTIDE SEQUENCE</scope>
</reference>
<evidence type="ECO:0000313" key="1">
    <source>
        <dbReference type="EMBL" id="JAH42641.1"/>
    </source>
</evidence>
<name>A0A0E9SMT9_ANGAN</name>
<proteinExistence type="predicted"/>
<organism evidence="1">
    <name type="scientific">Anguilla anguilla</name>
    <name type="common">European freshwater eel</name>
    <name type="synonym">Muraena anguilla</name>
    <dbReference type="NCBI Taxonomy" id="7936"/>
    <lineage>
        <taxon>Eukaryota</taxon>
        <taxon>Metazoa</taxon>
        <taxon>Chordata</taxon>
        <taxon>Craniata</taxon>
        <taxon>Vertebrata</taxon>
        <taxon>Euteleostomi</taxon>
        <taxon>Actinopterygii</taxon>
        <taxon>Neopterygii</taxon>
        <taxon>Teleostei</taxon>
        <taxon>Anguilliformes</taxon>
        <taxon>Anguillidae</taxon>
        <taxon>Anguilla</taxon>
    </lineage>
</organism>